<keyword evidence="14" id="KW-1185">Reference proteome</keyword>
<keyword evidence="4" id="KW-0391">Immunity</keyword>
<keyword evidence="7" id="KW-1015">Disulfide bond</keyword>
<accession>F6XY67</accession>
<dbReference type="GO" id="GO:0002250">
    <property type="term" value="P:adaptive immune response"/>
    <property type="evidence" value="ECO:0007669"/>
    <property type="project" value="UniProtKB-KW"/>
</dbReference>
<evidence type="ECO:0000256" key="6">
    <source>
        <dbReference type="ARBA" id="ARBA00023136"/>
    </source>
</evidence>
<evidence type="ECO:0000256" key="9">
    <source>
        <dbReference type="ARBA" id="ARBA00023319"/>
    </source>
</evidence>
<dbReference type="SMART" id="SM00409">
    <property type="entry name" value="IG"/>
    <property type="match status" value="1"/>
</dbReference>
<evidence type="ECO:0000313" key="13">
    <source>
        <dbReference type="Ensembl" id="ENSMODP00000007154.3"/>
    </source>
</evidence>
<dbReference type="InterPro" id="IPR013783">
    <property type="entry name" value="Ig-like_fold"/>
</dbReference>
<dbReference type="Pfam" id="PF07686">
    <property type="entry name" value="V-set"/>
    <property type="match status" value="1"/>
</dbReference>
<dbReference type="InterPro" id="IPR013106">
    <property type="entry name" value="Ig_V-set"/>
</dbReference>
<evidence type="ECO:0000256" key="4">
    <source>
        <dbReference type="ARBA" id="ARBA00022859"/>
    </source>
</evidence>
<dbReference type="PROSITE" id="PS50835">
    <property type="entry name" value="IG_LIKE"/>
    <property type="match status" value="1"/>
</dbReference>
<evidence type="ECO:0000256" key="8">
    <source>
        <dbReference type="ARBA" id="ARBA00023170"/>
    </source>
</evidence>
<dbReference type="OMA" id="QYISINY"/>
<reference evidence="13" key="2">
    <citation type="submission" date="2025-08" db="UniProtKB">
        <authorList>
            <consortium name="Ensembl"/>
        </authorList>
    </citation>
    <scope>IDENTIFICATION</scope>
</reference>
<organism evidence="13 14">
    <name type="scientific">Monodelphis domestica</name>
    <name type="common">Gray short-tailed opossum</name>
    <dbReference type="NCBI Taxonomy" id="13616"/>
    <lineage>
        <taxon>Eukaryota</taxon>
        <taxon>Metazoa</taxon>
        <taxon>Chordata</taxon>
        <taxon>Craniata</taxon>
        <taxon>Vertebrata</taxon>
        <taxon>Euteleostomi</taxon>
        <taxon>Mammalia</taxon>
        <taxon>Metatheria</taxon>
        <taxon>Didelphimorphia</taxon>
        <taxon>Didelphidae</taxon>
        <taxon>Monodelphis</taxon>
    </lineage>
</organism>
<dbReference type="GO" id="GO:0042101">
    <property type="term" value="C:T cell receptor complex"/>
    <property type="evidence" value="ECO:0007669"/>
    <property type="project" value="UniProtKB-KW"/>
</dbReference>
<dbReference type="STRING" id="13616.ENSMODP00000007154"/>
<keyword evidence="5" id="KW-1064">Adaptive immunity</keyword>
<reference evidence="13" key="3">
    <citation type="submission" date="2025-09" db="UniProtKB">
        <authorList>
            <consortium name="Ensembl"/>
        </authorList>
    </citation>
    <scope>IDENTIFICATION</scope>
</reference>
<comment type="subcellular location">
    <subcellularLocation>
        <location evidence="1">Cell membrane</location>
    </subcellularLocation>
</comment>
<dbReference type="SUPFAM" id="SSF48726">
    <property type="entry name" value="Immunoglobulin"/>
    <property type="match status" value="1"/>
</dbReference>
<dbReference type="PANTHER" id="PTHR19367">
    <property type="entry name" value="T-CELL RECEPTOR ALPHA CHAIN V REGION"/>
    <property type="match status" value="1"/>
</dbReference>
<dbReference type="InParanoid" id="F6XY67"/>
<evidence type="ECO:0000256" key="3">
    <source>
        <dbReference type="ARBA" id="ARBA00022729"/>
    </source>
</evidence>
<dbReference type="eggNOG" id="ENOG502S884">
    <property type="taxonomic scope" value="Eukaryota"/>
</dbReference>
<dbReference type="PANTHER" id="PTHR19367:SF45">
    <property type="entry name" value="IG-LIKE DOMAIN-CONTAINING PROTEIN"/>
    <property type="match status" value="1"/>
</dbReference>
<dbReference type="GeneTree" id="ENSGT00940000163507"/>
<dbReference type="Ensembl" id="ENSMODT00000007300.3">
    <property type="protein sequence ID" value="ENSMODP00000007154.3"/>
    <property type="gene ID" value="ENSMODG00000005778.3"/>
</dbReference>
<name>F6XY67_MONDO</name>
<dbReference type="SMART" id="SM00406">
    <property type="entry name" value="IGv"/>
    <property type="match status" value="1"/>
</dbReference>
<dbReference type="Proteomes" id="UP000002280">
    <property type="component" value="Chromosome 1"/>
</dbReference>
<evidence type="ECO:0000256" key="2">
    <source>
        <dbReference type="ARBA" id="ARBA00022475"/>
    </source>
</evidence>
<keyword evidence="3 11" id="KW-0732">Signal</keyword>
<evidence type="ECO:0000256" key="1">
    <source>
        <dbReference type="ARBA" id="ARBA00004236"/>
    </source>
</evidence>
<keyword evidence="2" id="KW-1003">Cell membrane</keyword>
<dbReference type="Bgee" id="ENSMODG00000005778">
    <property type="expression patterns" value="Expressed in blood"/>
</dbReference>
<dbReference type="InterPro" id="IPR036179">
    <property type="entry name" value="Ig-like_dom_sf"/>
</dbReference>
<sequence>MGKVRASIFSVLIFLAGISTAQKVSQEQSTMTGQEGETVTLNCKYETSATSYTLFWYKQLLLGEMIFLIRQDSYGQVNTRKDRYLVNLQKTEKFINLTILASQLGDSAMYFCALREPTVIGVTRGTNTKTPVQAAPTCSPSSRWRCANPQTVVAEHLGKCLYDK</sequence>
<evidence type="ECO:0000259" key="12">
    <source>
        <dbReference type="PROSITE" id="PS50835"/>
    </source>
</evidence>
<dbReference type="FunFam" id="2.60.40.10:FF:000878">
    <property type="entry name" value="T cell receptor alpha variable 38-1"/>
    <property type="match status" value="1"/>
</dbReference>
<feature type="chain" id="PRO_5023828553" description="Ig-like domain-containing protein" evidence="11">
    <location>
        <begin position="22"/>
        <end position="164"/>
    </location>
</feature>
<evidence type="ECO:0000256" key="7">
    <source>
        <dbReference type="ARBA" id="ARBA00023157"/>
    </source>
</evidence>
<keyword evidence="6" id="KW-0472">Membrane</keyword>
<dbReference type="HOGENOM" id="CLU_077975_8_1_1"/>
<feature type="domain" description="Ig-like" evidence="12">
    <location>
        <begin position="22"/>
        <end position="133"/>
    </location>
</feature>
<dbReference type="AlphaFoldDB" id="F6XY67"/>
<evidence type="ECO:0000256" key="11">
    <source>
        <dbReference type="SAM" id="SignalP"/>
    </source>
</evidence>
<keyword evidence="10" id="KW-1279">T cell receptor</keyword>
<dbReference type="InterPro" id="IPR007110">
    <property type="entry name" value="Ig-like_dom"/>
</dbReference>
<evidence type="ECO:0000256" key="10">
    <source>
        <dbReference type="ARBA" id="ARBA00043266"/>
    </source>
</evidence>
<dbReference type="InterPro" id="IPR051287">
    <property type="entry name" value="TCR_variable_region"/>
</dbReference>
<evidence type="ECO:0000313" key="14">
    <source>
        <dbReference type="Proteomes" id="UP000002280"/>
    </source>
</evidence>
<reference evidence="13 14" key="1">
    <citation type="journal article" date="2007" name="Nature">
        <title>Genome of the marsupial Monodelphis domestica reveals innovation in non-coding sequences.</title>
        <authorList>
            <person name="Mikkelsen T.S."/>
            <person name="Wakefield M.J."/>
            <person name="Aken B."/>
            <person name="Amemiya C.T."/>
            <person name="Chang J.L."/>
            <person name="Duke S."/>
            <person name="Garber M."/>
            <person name="Gentles A.J."/>
            <person name="Goodstadt L."/>
            <person name="Heger A."/>
            <person name="Jurka J."/>
            <person name="Kamal M."/>
            <person name="Mauceli E."/>
            <person name="Searle S.M."/>
            <person name="Sharpe T."/>
            <person name="Baker M.L."/>
            <person name="Batzer M.A."/>
            <person name="Benos P.V."/>
            <person name="Belov K."/>
            <person name="Clamp M."/>
            <person name="Cook A."/>
            <person name="Cuff J."/>
            <person name="Das R."/>
            <person name="Davidow L."/>
            <person name="Deakin J.E."/>
            <person name="Fazzari M.J."/>
            <person name="Glass J.L."/>
            <person name="Grabherr M."/>
            <person name="Greally J.M."/>
            <person name="Gu W."/>
            <person name="Hore T.A."/>
            <person name="Huttley G.A."/>
            <person name="Kleber M."/>
            <person name="Jirtle R.L."/>
            <person name="Koina E."/>
            <person name="Lee J.T."/>
            <person name="Mahony S."/>
            <person name="Marra M.A."/>
            <person name="Miller R.D."/>
            <person name="Nicholls R.D."/>
            <person name="Oda M."/>
            <person name="Papenfuss A.T."/>
            <person name="Parra Z.E."/>
            <person name="Pollock D.D."/>
            <person name="Ray D.A."/>
            <person name="Schein J.E."/>
            <person name="Speed T.P."/>
            <person name="Thompson K."/>
            <person name="VandeBerg J.L."/>
            <person name="Wade C.M."/>
            <person name="Walker J.A."/>
            <person name="Waters P.D."/>
            <person name="Webber C."/>
            <person name="Weidman J.R."/>
            <person name="Xie X."/>
            <person name="Zody M.C."/>
            <person name="Baldwin J."/>
            <person name="Abdouelleil A."/>
            <person name="Abdulkadir J."/>
            <person name="Abebe A."/>
            <person name="Abera B."/>
            <person name="Abreu J."/>
            <person name="Acer S.C."/>
            <person name="Aftuck L."/>
            <person name="Alexander A."/>
            <person name="An P."/>
            <person name="Anderson E."/>
            <person name="Anderson S."/>
            <person name="Arachi H."/>
            <person name="Azer M."/>
            <person name="Bachantsang P."/>
            <person name="Barry A."/>
            <person name="Bayul T."/>
            <person name="Berlin A."/>
            <person name="Bessette D."/>
            <person name="Bloom T."/>
            <person name="Bloom T."/>
            <person name="Boguslavskiy L."/>
            <person name="Bonnet C."/>
            <person name="Boukhgalter B."/>
            <person name="Bourzgui I."/>
            <person name="Brown A."/>
            <person name="Cahill P."/>
            <person name="Channer S."/>
            <person name="Cheshatsang Y."/>
            <person name="Chuda L."/>
            <person name="Citroen M."/>
            <person name="Collymore A."/>
            <person name="Cooke P."/>
            <person name="Costello M."/>
            <person name="D'Aco K."/>
            <person name="Daza R."/>
            <person name="De Haan G."/>
            <person name="DeGray S."/>
            <person name="DeMaso C."/>
            <person name="Dhargay N."/>
            <person name="Dooley K."/>
            <person name="Dooley E."/>
            <person name="Doricent M."/>
            <person name="Dorje P."/>
            <person name="Dorjee K."/>
            <person name="Dupes A."/>
            <person name="Elong R."/>
            <person name="Falk J."/>
            <person name="Farina A."/>
            <person name="Faro S."/>
            <person name="Ferguson D."/>
            <person name="Fisher S."/>
            <person name="Foley C.D."/>
            <person name="Franke A."/>
            <person name="Friedrich D."/>
            <person name="Gadbois L."/>
            <person name="Gearin G."/>
            <person name="Gearin C.R."/>
            <person name="Giannoukos G."/>
            <person name="Goode T."/>
            <person name="Graham J."/>
            <person name="Grandbois E."/>
            <person name="Grewal S."/>
            <person name="Gyaltsen K."/>
            <person name="Hafez N."/>
            <person name="Hagos B."/>
            <person name="Hall J."/>
            <person name="Henson C."/>
            <person name="Hollinger A."/>
            <person name="Honan T."/>
            <person name="Huard M.D."/>
            <person name="Hughes L."/>
            <person name="Hurhula B."/>
            <person name="Husby M.E."/>
            <person name="Kamat A."/>
            <person name="Kanga B."/>
            <person name="Kashin S."/>
            <person name="Khazanovich D."/>
            <person name="Kisner P."/>
            <person name="Lance K."/>
            <person name="Lara M."/>
            <person name="Lee W."/>
            <person name="Lennon N."/>
            <person name="Letendre F."/>
            <person name="LeVine R."/>
            <person name="Lipovsky A."/>
            <person name="Liu X."/>
            <person name="Liu J."/>
            <person name="Liu S."/>
            <person name="Lokyitsang T."/>
            <person name="Lokyitsang Y."/>
            <person name="Lubonja R."/>
            <person name="Lui A."/>
            <person name="MacDonald P."/>
            <person name="Magnisalis V."/>
            <person name="Maru K."/>
            <person name="Matthews C."/>
            <person name="McCusker W."/>
            <person name="McDonough S."/>
            <person name="Mehta T."/>
            <person name="Meldrim J."/>
            <person name="Meneus L."/>
            <person name="Mihai O."/>
            <person name="Mihalev A."/>
            <person name="Mihova T."/>
            <person name="Mittelman R."/>
            <person name="Mlenga V."/>
            <person name="Montmayeur A."/>
            <person name="Mulrain L."/>
            <person name="Navidi A."/>
            <person name="Naylor J."/>
            <person name="Negash T."/>
            <person name="Nguyen T."/>
            <person name="Nguyen N."/>
            <person name="Nicol R."/>
            <person name="Norbu C."/>
            <person name="Norbu N."/>
            <person name="Novod N."/>
            <person name="O'Neill B."/>
            <person name="Osman S."/>
            <person name="Markiewicz E."/>
            <person name="Oyono O.L."/>
            <person name="Patti C."/>
            <person name="Phunkhang P."/>
            <person name="Pierre F."/>
            <person name="Priest M."/>
            <person name="Raghuraman S."/>
            <person name="Rege F."/>
            <person name="Reyes R."/>
            <person name="Rise C."/>
            <person name="Rogov P."/>
            <person name="Ross K."/>
            <person name="Ryan E."/>
            <person name="Settipalli S."/>
            <person name="Shea T."/>
            <person name="Sherpa N."/>
            <person name="Shi L."/>
            <person name="Shih D."/>
            <person name="Sparrow T."/>
            <person name="Spaulding J."/>
            <person name="Stalker J."/>
            <person name="Stange-Thomann N."/>
            <person name="Stavropoulos S."/>
            <person name="Stone C."/>
            <person name="Strader C."/>
            <person name="Tesfaye S."/>
            <person name="Thomson T."/>
            <person name="Thoulutsang Y."/>
            <person name="Thoulutsang D."/>
            <person name="Topham K."/>
            <person name="Topping I."/>
            <person name="Tsamla T."/>
            <person name="Vassiliev H."/>
            <person name="Vo A."/>
            <person name="Wangchuk T."/>
            <person name="Wangdi T."/>
            <person name="Weiand M."/>
            <person name="Wilkinson J."/>
            <person name="Wilson A."/>
            <person name="Yadav S."/>
            <person name="Young G."/>
            <person name="Yu Q."/>
            <person name="Zembek L."/>
            <person name="Zhong D."/>
            <person name="Zimmer A."/>
            <person name="Zwirko Z."/>
            <person name="Jaffe D.B."/>
            <person name="Alvarez P."/>
            <person name="Brockman W."/>
            <person name="Butler J."/>
            <person name="Chin C."/>
            <person name="Gnerre S."/>
            <person name="MacCallum I."/>
            <person name="Graves J.A."/>
            <person name="Ponting C.P."/>
            <person name="Breen M."/>
            <person name="Samollow P.B."/>
            <person name="Lander E.S."/>
            <person name="Lindblad-Toh K."/>
        </authorList>
    </citation>
    <scope>NUCLEOTIDE SEQUENCE [LARGE SCALE GENOMIC DNA]</scope>
</reference>
<dbReference type="Gene3D" id="2.60.40.10">
    <property type="entry name" value="Immunoglobulins"/>
    <property type="match status" value="1"/>
</dbReference>
<protein>
    <recommendedName>
        <fullName evidence="12">Ig-like domain-containing protein</fullName>
    </recommendedName>
</protein>
<dbReference type="InterPro" id="IPR003599">
    <property type="entry name" value="Ig_sub"/>
</dbReference>
<proteinExistence type="predicted"/>
<feature type="signal peptide" evidence="11">
    <location>
        <begin position="1"/>
        <end position="21"/>
    </location>
</feature>
<evidence type="ECO:0000256" key="5">
    <source>
        <dbReference type="ARBA" id="ARBA00023130"/>
    </source>
</evidence>
<keyword evidence="9" id="KW-0393">Immunoglobulin domain</keyword>
<keyword evidence="8" id="KW-0675">Receptor</keyword>